<keyword evidence="1" id="KW-0677">Repeat</keyword>
<evidence type="ECO:0000259" key="4">
    <source>
        <dbReference type="PROSITE" id="PS51294"/>
    </source>
</evidence>
<feature type="domain" description="Myb-like" evidence="3">
    <location>
        <begin position="8"/>
        <end position="51"/>
    </location>
</feature>
<dbReference type="InterPro" id="IPR001005">
    <property type="entry name" value="SANT/Myb"/>
</dbReference>
<name>A0A1V9ZDW1_9STRA</name>
<feature type="domain" description="HTH myb-type" evidence="4">
    <location>
        <begin position="53"/>
        <end position="108"/>
    </location>
</feature>
<dbReference type="SMART" id="SM00717">
    <property type="entry name" value="SANT"/>
    <property type="match status" value="3"/>
</dbReference>
<dbReference type="PANTHER" id="PTHR45614:SF274">
    <property type="entry name" value="MYB-LIKE DNA-BINDING PROTEIN"/>
    <property type="match status" value="1"/>
</dbReference>
<feature type="domain" description="Myb-like" evidence="3">
    <location>
        <begin position="53"/>
        <end position="104"/>
    </location>
</feature>
<evidence type="ECO:0000259" key="3">
    <source>
        <dbReference type="PROSITE" id="PS50090"/>
    </source>
</evidence>
<dbReference type="Gene3D" id="1.10.10.60">
    <property type="entry name" value="Homeodomain-like"/>
    <property type="match status" value="3"/>
</dbReference>
<dbReference type="AlphaFoldDB" id="A0A1V9ZDW1"/>
<feature type="domain" description="HTH myb-type" evidence="4">
    <location>
        <begin position="109"/>
        <end position="159"/>
    </location>
</feature>
<dbReference type="PROSITE" id="PS51294">
    <property type="entry name" value="HTH_MYB"/>
    <property type="match status" value="3"/>
</dbReference>
<dbReference type="InterPro" id="IPR050560">
    <property type="entry name" value="MYB_TF"/>
</dbReference>
<organism evidence="5 6">
    <name type="scientific">Thraustotheca clavata</name>
    <dbReference type="NCBI Taxonomy" id="74557"/>
    <lineage>
        <taxon>Eukaryota</taxon>
        <taxon>Sar</taxon>
        <taxon>Stramenopiles</taxon>
        <taxon>Oomycota</taxon>
        <taxon>Saprolegniomycetes</taxon>
        <taxon>Saprolegniales</taxon>
        <taxon>Achlyaceae</taxon>
        <taxon>Thraustotheca</taxon>
    </lineage>
</organism>
<dbReference type="OrthoDB" id="2143914at2759"/>
<dbReference type="EMBL" id="JNBS01001982">
    <property type="protein sequence ID" value="OQR96193.1"/>
    <property type="molecule type" value="Genomic_DNA"/>
</dbReference>
<protein>
    <submittedName>
        <fullName evidence="5">Myb domain protein 3r-5</fullName>
    </submittedName>
</protein>
<dbReference type="Pfam" id="PF00249">
    <property type="entry name" value="Myb_DNA-binding"/>
    <property type="match status" value="1"/>
</dbReference>
<evidence type="ECO:0000256" key="2">
    <source>
        <dbReference type="ARBA" id="ARBA00023125"/>
    </source>
</evidence>
<dbReference type="Proteomes" id="UP000243217">
    <property type="component" value="Unassembled WGS sequence"/>
</dbReference>
<dbReference type="CDD" id="cd00167">
    <property type="entry name" value="SANT"/>
    <property type="match status" value="3"/>
</dbReference>
<proteinExistence type="predicted"/>
<dbReference type="Pfam" id="PF13921">
    <property type="entry name" value="Myb_DNA-bind_6"/>
    <property type="match status" value="1"/>
</dbReference>
<dbReference type="PROSITE" id="PS50090">
    <property type="entry name" value="MYB_LIKE"/>
    <property type="match status" value="3"/>
</dbReference>
<sequence length="253" mass="29506">MTGRDTTWTAQEDQMLRDAVFKHGGKQWRGIAEKFANKTPKDCQVRWHILQNRNSSTKRPWSKEEDAHMVELIRKYGARKWAVIASYLPGRNGKQCRERWHNQLNPLIKRDAWSSDEEDTLLKMQAKYGNCWARMAQCLPGRTDNAIKNHWYSSIQPKLKRAPISRLKSSRPKPVLKNDSIDDPNEVICPPDDLLLFDGYDVLLDSINDWETTQWNAQSWDPTDLDLPTLMKAEPVLPWLDPIEETMLCETFL</sequence>
<dbReference type="InterPro" id="IPR017930">
    <property type="entry name" value="Myb_dom"/>
</dbReference>
<keyword evidence="6" id="KW-1185">Reference proteome</keyword>
<feature type="domain" description="Myb-like" evidence="3">
    <location>
        <begin position="105"/>
        <end position="155"/>
    </location>
</feature>
<dbReference type="InterPro" id="IPR009057">
    <property type="entry name" value="Homeodomain-like_sf"/>
</dbReference>
<accession>A0A1V9ZDW1</accession>
<keyword evidence="2" id="KW-0238">DNA-binding</keyword>
<dbReference type="FunFam" id="1.10.10.60:FF:000010">
    <property type="entry name" value="Transcriptional activator Myb isoform A"/>
    <property type="match status" value="1"/>
</dbReference>
<dbReference type="GO" id="GO:0000978">
    <property type="term" value="F:RNA polymerase II cis-regulatory region sequence-specific DNA binding"/>
    <property type="evidence" value="ECO:0007669"/>
    <property type="project" value="TreeGrafter"/>
</dbReference>
<dbReference type="GO" id="GO:0005634">
    <property type="term" value="C:nucleus"/>
    <property type="evidence" value="ECO:0007669"/>
    <property type="project" value="TreeGrafter"/>
</dbReference>
<evidence type="ECO:0000313" key="6">
    <source>
        <dbReference type="Proteomes" id="UP000243217"/>
    </source>
</evidence>
<comment type="caution">
    <text evidence="5">The sequence shown here is derived from an EMBL/GenBank/DDBJ whole genome shotgun (WGS) entry which is preliminary data.</text>
</comment>
<evidence type="ECO:0000313" key="5">
    <source>
        <dbReference type="EMBL" id="OQR96193.1"/>
    </source>
</evidence>
<dbReference type="PANTHER" id="PTHR45614">
    <property type="entry name" value="MYB PROTEIN-RELATED"/>
    <property type="match status" value="1"/>
</dbReference>
<dbReference type="SUPFAM" id="SSF46689">
    <property type="entry name" value="Homeodomain-like"/>
    <property type="match status" value="2"/>
</dbReference>
<gene>
    <name evidence="5" type="ORF">THRCLA_22018</name>
</gene>
<evidence type="ECO:0000256" key="1">
    <source>
        <dbReference type="ARBA" id="ARBA00022737"/>
    </source>
</evidence>
<reference evidence="5 6" key="1">
    <citation type="journal article" date="2014" name="Genome Biol. Evol.">
        <title>The secreted proteins of Achlya hypogyna and Thraustotheca clavata identify the ancestral oomycete secretome and reveal gene acquisitions by horizontal gene transfer.</title>
        <authorList>
            <person name="Misner I."/>
            <person name="Blouin N."/>
            <person name="Leonard G."/>
            <person name="Richards T.A."/>
            <person name="Lane C.E."/>
        </authorList>
    </citation>
    <scope>NUCLEOTIDE SEQUENCE [LARGE SCALE GENOMIC DNA]</scope>
    <source>
        <strain evidence="5 6">ATCC 34112</strain>
    </source>
</reference>
<dbReference type="STRING" id="74557.A0A1V9ZDW1"/>
<dbReference type="GO" id="GO:0000981">
    <property type="term" value="F:DNA-binding transcription factor activity, RNA polymerase II-specific"/>
    <property type="evidence" value="ECO:0007669"/>
    <property type="project" value="TreeGrafter"/>
</dbReference>
<feature type="domain" description="HTH myb-type" evidence="4">
    <location>
        <begin position="1"/>
        <end position="52"/>
    </location>
</feature>